<dbReference type="STRING" id="1293598.IV56_GL001837"/>
<proteinExistence type="predicted"/>
<organism evidence="2 3">
    <name type="scientific">Lacticaseibacillus saniviri JCM 17471 = DSM 24301</name>
    <dbReference type="NCBI Taxonomy" id="1293598"/>
    <lineage>
        <taxon>Bacteria</taxon>
        <taxon>Bacillati</taxon>
        <taxon>Bacillota</taxon>
        <taxon>Bacilli</taxon>
        <taxon>Lactobacillales</taxon>
        <taxon>Lactobacillaceae</taxon>
        <taxon>Lacticaseibacillus</taxon>
    </lineage>
</organism>
<dbReference type="EMBL" id="JQCE01000006">
    <property type="protein sequence ID" value="KRO18041.1"/>
    <property type="molecule type" value="Genomic_DNA"/>
</dbReference>
<keyword evidence="3" id="KW-1185">Reference proteome</keyword>
<accession>A0A0R2MX97</accession>
<keyword evidence="1" id="KW-1133">Transmembrane helix</keyword>
<sequence>MQTTGLKKYLKMIRPFDWIIVGLLMIGAFIPYGVFAYHEHQANQGEPNRVLTAIVKHDGKEIYRLKLTNHKGTTRYRFKDGDEWNEIVATDDKIAITEANCQDQVCVRKGEISHAGESIVCLPHKLLVQINASSGSQDGGLVTE</sequence>
<reference evidence="2 3" key="1">
    <citation type="journal article" date="2015" name="Genome Announc.">
        <title>Expanding the biotechnology potential of lactobacilli through comparative genomics of 213 strains and associated genera.</title>
        <authorList>
            <person name="Sun Z."/>
            <person name="Harris H.M."/>
            <person name="McCann A."/>
            <person name="Guo C."/>
            <person name="Argimon S."/>
            <person name="Zhang W."/>
            <person name="Yang X."/>
            <person name="Jeffery I.B."/>
            <person name="Cooney J.C."/>
            <person name="Kagawa T.F."/>
            <person name="Liu W."/>
            <person name="Song Y."/>
            <person name="Salvetti E."/>
            <person name="Wrobel A."/>
            <person name="Rasinkangas P."/>
            <person name="Parkhill J."/>
            <person name="Rea M.C."/>
            <person name="O'Sullivan O."/>
            <person name="Ritari J."/>
            <person name="Douillard F.P."/>
            <person name="Paul Ross R."/>
            <person name="Yang R."/>
            <person name="Briner A.E."/>
            <person name="Felis G.E."/>
            <person name="de Vos W.M."/>
            <person name="Barrangou R."/>
            <person name="Klaenhammer T.R."/>
            <person name="Caufield P.W."/>
            <person name="Cui Y."/>
            <person name="Zhang H."/>
            <person name="O'Toole P.W."/>
        </authorList>
    </citation>
    <scope>NUCLEOTIDE SEQUENCE [LARGE SCALE GENOMIC DNA]</scope>
    <source>
        <strain evidence="2 3">DSM 24301</strain>
    </source>
</reference>
<keyword evidence="1" id="KW-0472">Membrane</keyword>
<dbReference type="CDD" id="cd09911">
    <property type="entry name" value="Lin0431_like"/>
    <property type="match status" value="1"/>
</dbReference>
<evidence type="ECO:0000313" key="2">
    <source>
        <dbReference type="EMBL" id="KRO18041.1"/>
    </source>
</evidence>
<evidence type="ECO:0000313" key="3">
    <source>
        <dbReference type="Proteomes" id="UP000050969"/>
    </source>
</evidence>
<dbReference type="Proteomes" id="UP000050969">
    <property type="component" value="Unassembled WGS sequence"/>
</dbReference>
<dbReference type="AlphaFoldDB" id="A0A0R2MX97"/>
<gene>
    <name evidence="2" type="ORF">IV56_GL001837</name>
</gene>
<protein>
    <submittedName>
        <fullName evidence="2">Cobw p47k family protein</fullName>
    </submittedName>
</protein>
<comment type="caution">
    <text evidence="2">The sequence shown here is derived from an EMBL/GenBank/DDBJ whole genome shotgun (WGS) entry which is preliminary data.</text>
</comment>
<keyword evidence="1" id="KW-0812">Transmembrane</keyword>
<evidence type="ECO:0000256" key="1">
    <source>
        <dbReference type="SAM" id="Phobius"/>
    </source>
</evidence>
<dbReference type="Pfam" id="PF07009">
    <property type="entry name" value="NusG_II"/>
    <property type="match status" value="1"/>
</dbReference>
<dbReference type="InterPro" id="IPR038690">
    <property type="entry name" value="NusG_2_sf"/>
</dbReference>
<name>A0A0R2MX97_9LACO</name>
<dbReference type="PATRIC" id="fig|1293598.4.peg.1913"/>
<dbReference type="Gene3D" id="2.60.320.10">
    <property type="entry name" value="N-utilization substance G protein NusG, insert domain"/>
    <property type="match status" value="1"/>
</dbReference>
<feature type="transmembrane region" description="Helical" evidence="1">
    <location>
        <begin position="16"/>
        <end position="37"/>
    </location>
</feature>